<comment type="caution">
    <text evidence="2">The sequence shown here is derived from an EMBL/GenBank/DDBJ whole genome shotgun (WGS) entry which is preliminary data.</text>
</comment>
<sequence>MSYDKFLLFGDSITQFSNTLQNGFALQPALQDLYVRKLDIINRGFSGYSSEHARVILPKILESEANIKLMTIFFGTNDSFDHINDIQTVELPRYKENIDYLITLAKSKDIKSIVVGPSLHDPRMCLEFFAEGGRQYTKDPNNNQRLYEYSEAAKEVAKKHNVPFIDLWNIFRETKGWTKEELFEVSIAKDNWSIGEDGLKTFLSDGIHFTGESYKILYNEIIKRIDENYPELKSDNLSINFSDWKDINPKDLSSIFK</sequence>
<name>M3J465_CANMX</name>
<dbReference type="STRING" id="1245528.M3J465"/>
<dbReference type="eggNOG" id="KOG3035">
    <property type="taxonomic scope" value="Eukaryota"/>
</dbReference>
<dbReference type="PANTHER" id="PTHR14209">
    <property type="entry name" value="ISOAMYL ACETATE-HYDROLYZING ESTERASE 1"/>
    <property type="match status" value="1"/>
</dbReference>
<dbReference type="Proteomes" id="UP000011777">
    <property type="component" value="Unassembled WGS sequence"/>
</dbReference>
<proteinExistence type="predicted"/>
<dbReference type="InterPro" id="IPR036514">
    <property type="entry name" value="SGNH_hydro_sf"/>
</dbReference>
<dbReference type="HOGENOM" id="CLU_051989_0_0_1"/>
<feature type="domain" description="SGNH hydrolase-type esterase" evidence="1">
    <location>
        <begin position="8"/>
        <end position="215"/>
    </location>
</feature>
<accession>M3J465</accession>
<dbReference type="AlphaFoldDB" id="M3J465"/>
<dbReference type="SUPFAM" id="SSF52266">
    <property type="entry name" value="SGNH hydrolase"/>
    <property type="match status" value="1"/>
</dbReference>
<dbReference type="OrthoDB" id="671439at2759"/>
<organism evidence="2 3">
    <name type="scientific">Candida maltosa (strain Xu316)</name>
    <name type="common">Yeast</name>
    <dbReference type="NCBI Taxonomy" id="1245528"/>
    <lineage>
        <taxon>Eukaryota</taxon>
        <taxon>Fungi</taxon>
        <taxon>Dikarya</taxon>
        <taxon>Ascomycota</taxon>
        <taxon>Saccharomycotina</taxon>
        <taxon>Pichiomycetes</taxon>
        <taxon>Debaryomycetaceae</taxon>
        <taxon>Candida/Lodderomyces clade</taxon>
        <taxon>Candida</taxon>
    </lineage>
</organism>
<dbReference type="InterPro" id="IPR013830">
    <property type="entry name" value="SGNH_hydro"/>
</dbReference>
<gene>
    <name evidence="2" type="ORF">G210_2962</name>
</gene>
<dbReference type="FunFam" id="3.40.50.1110:FF:000022">
    <property type="entry name" value="Isoamyl acetate-hydrolyzing esterase"/>
    <property type="match status" value="1"/>
</dbReference>
<dbReference type="Gene3D" id="3.40.50.1110">
    <property type="entry name" value="SGNH hydrolase"/>
    <property type="match status" value="1"/>
</dbReference>
<evidence type="ECO:0000259" key="1">
    <source>
        <dbReference type="Pfam" id="PF13472"/>
    </source>
</evidence>
<evidence type="ECO:0000313" key="3">
    <source>
        <dbReference type="Proteomes" id="UP000011777"/>
    </source>
</evidence>
<dbReference type="EMBL" id="AOGT01001878">
    <property type="protein sequence ID" value="EMG46763.1"/>
    <property type="molecule type" value="Genomic_DNA"/>
</dbReference>
<dbReference type="OMA" id="VIWPKVI"/>
<keyword evidence="3" id="KW-1185">Reference proteome</keyword>
<evidence type="ECO:0000313" key="2">
    <source>
        <dbReference type="EMBL" id="EMG46763.1"/>
    </source>
</evidence>
<dbReference type="PANTHER" id="PTHR14209:SF19">
    <property type="entry name" value="ISOAMYL ACETATE-HYDROLYZING ESTERASE 1 HOMOLOG"/>
    <property type="match status" value="1"/>
</dbReference>
<dbReference type="CDD" id="cd01838">
    <property type="entry name" value="Isoamyl_acetate_hydrolase_like"/>
    <property type="match status" value="1"/>
</dbReference>
<dbReference type="InterPro" id="IPR045136">
    <property type="entry name" value="Iah1-like"/>
</dbReference>
<reference evidence="2 3" key="1">
    <citation type="submission" date="2013-02" db="EMBL/GenBank/DDBJ databases">
        <title>Genome sequence of Candida maltosa Xu316, a potential industrial strain for xylitol and ethanol production.</title>
        <authorList>
            <person name="Yu J."/>
            <person name="Wang Q."/>
            <person name="Geng X."/>
            <person name="Bao W."/>
            <person name="He P."/>
            <person name="Cai J."/>
        </authorList>
    </citation>
    <scope>NUCLEOTIDE SEQUENCE [LARGE SCALE GENOMIC DNA]</scope>
    <source>
        <strain evidence="3">Xu316</strain>
    </source>
</reference>
<dbReference type="Pfam" id="PF13472">
    <property type="entry name" value="Lipase_GDSL_2"/>
    <property type="match status" value="1"/>
</dbReference>
<protein>
    <submittedName>
        <fullName evidence="2">Isoamyl acetate-hydrolyzing esterase, putative</fullName>
    </submittedName>
</protein>